<evidence type="ECO:0000259" key="2">
    <source>
        <dbReference type="Pfam" id="PF20150"/>
    </source>
</evidence>
<dbReference type="InterPro" id="IPR045518">
    <property type="entry name" value="2EXR"/>
</dbReference>
<evidence type="ECO:0000256" key="1">
    <source>
        <dbReference type="SAM" id="MobiDB-lite"/>
    </source>
</evidence>
<feature type="region of interest" description="Disordered" evidence="1">
    <location>
        <begin position="434"/>
        <end position="455"/>
    </location>
</feature>
<reference evidence="3 4" key="1">
    <citation type="submission" date="2017-12" db="EMBL/GenBank/DDBJ databases">
        <title>Comparative genomics of Botrytis spp.</title>
        <authorList>
            <person name="Valero-Jimenez C.A."/>
            <person name="Tapia P."/>
            <person name="Veloso J."/>
            <person name="Silva-Moreno E."/>
            <person name="Staats M."/>
            <person name="Valdes J.H."/>
            <person name="Van Kan J.A.L."/>
        </authorList>
    </citation>
    <scope>NUCLEOTIDE SEQUENCE [LARGE SCALE GENOMIC DNA]</scope>
    <source>
        <strain evidence="3 4">Be9601</strain>
    </source>
</reference>
<proteinExistence type="predicted"/>
<organism evidence="3 4">
    <name type="scientific">Botrytis elliptica</name>
    <dbReference type="NCBI Taxonomy" id="278938"/>
    <lineage>
        <taxon>Eukaryota</taxon>
        <taxon>Fungi</taxon>
        <taxon>Dikarya</taxon>
        <taxon>Ascomycota</taxon>
        <taxon>Pezizomycotina</taxon>
        <taxon>Leotiomycetes</taxon>
        <taxon>Helotiales</taxon>
        <taxon>Sclerotiniaceae</taxon>
        <taxon>Botrytis</taxon>
    </lineage>
</organism>
<protein>
    <recommendedName>
        <fullName evidence="2">2EXR domain-containing protein</fullName>
    </recommendedName>
</protein>
<dbReference type="PANTHER" id="PTHR35910:SF6">
    <property type="entry name" value="2EXR DOMAIN-CONTAINING PROTEIN"/>
    <property type="match status" value="1"/>
</dbReference>
<dbReference type="Pfam" id="PF20150">
    <property type="entry name" value="2EXR"/>
    <property type="match status" value="1"/>
</dbReference>
<comment type="caution">
    <text evidence="3">The sequence shown here is derived from an EMBL/GenBank/DDBJ whole genome shotgun (WGS) entry which is preliminary data.</text>
</comment>
<gene>
    <name evidence="3" type="ORF">BELL_0387g00040</name>
</gene>
<dbReference type="AlphaFoldDB" id="A0A4Z1JNH7"/>
<dbReference type="PANTHER" id="PTHR35910">
    <property type="entry name" value="2EXR DOMAIN-CONTAINING PROTEIN"/>
    <property type="match status" value="1"/>
</dbReference>
<name>A0A4Z1JNH7_9HELO</name>
<keyword evidence="4" id="KW-1185">Reference proteome</keyword>
<dbReference type="EMBL" id="PQXM01000385">
    <property type="protein sequence ID" value="TGO73130.1"/>
    <property type="molecule type" value="Genomic_DNA"/>
</dbReference>
<sequence length="455" mass="52477">MDAVIKRGNVMASFTGTNITLHENVSFPLFSTFPLEIRRQIWKHALIGPHIHIVSSHVATRSRITEIMQTCKEAYDEGIQLQFSHFTFCNYGSWGDENCHAQLPKHYMNPDADIMWLVDSSECKLPTSLALYEGRPTYRMVKIFAINHQLWHDPRPQWDSNVMSWTLGTMAFLPYQMCEEIYVVLNDVAFTLDHGVTFFEPVDGHDELLSSRMFTSQGYEKPNSVLFKEAERRKKNLEDFRKQLSKFEDGNWALPLHRFSKTYRTDKIVLDYQEGINAHTWFKYPPIIRYVIAKPGGTHSLFTCIKNQKPTVVDHKSLTPLNTVSLPDHLKVLVSNNDDDSWFPVENGTDDYTSVNAEEDVYEDALEYDSHADDEDIEDDEEDEWDNKEEAEAERKNMDTSTSSNTDSDDRISRTLPFNSVVEVIDFQEYAAFTNNGDGTKHDQMPPPDEDDADL</sequence>
<feature type="compositionally biased region" description="Acidic residues" evidence="1">
    <location>
        <begin position="369"/>
        <end position="387"/>
    </location>
</feature>
<feature type="domain" description="2EXR" evidence="2">
    <location>
        <begin position="27"/>
        <end position="115"/>
    </location>
</feature>
<evidence type="ECO:0000313" key="3">
    <source>
        <dbReference type="EMBL" id="TGO73130.1"/>
    </source>
</evidence>
<accession>A0A4Z1JNH7</accession>
<feature type="region of interest" description="Disordered" evidence="1">
    <location>
        <begin position="369"/>
        <end position="414"/>
    </location>
</feature>
<feature type="compositionally biased region" description="Basic and acidic residues" evidence="1">
    <location>
        <begin position="388"/>
        <end position="398"/>
    </location>
</feature>
<evidence type="ECO:0000313" key="4">
    <source>
        <dbReference type="Proteomes" id="UP000297229"/>
    </source>
</evidence>
<dbReference type="Proteomes" id="UP000297229">
    <property type="component" value="Unassembled WGS sequence"/>
</dbReference>